<keyword evidence="2" id="KW-0472">Membrane</keyword>
<organism evidence="4 5">
    <name type="scientific">Poecilia reticulata</name>
    <name type="common">Guppy</name>
    <name type="synonym">Acanthophacelus reticulatus</name>
    <dbReference type="NCBI Taxonomy" id="8081"/>
    <lineage>
        <taxon>Eukaryota</taxon>
        <taxon>Metazoa</taxon>
        <taxon>Chordata</taxon>
        <taxon>Craniata</taxon>
        <taxon>Vertebrata</taxon>
        <taxon>Euteleostomi</taxon>
        <taxon>Actinopterygii</taxon>
        <taxon>Neopterygii</taxon>
        <taxon>Teleostei</taxon>
        <taxon>Neoteleostei</taxon>
        <taxon>Acanthomorphata</taxon>
        <taxon>Ovalentaria</taxon>
        <taxon>Atherinomorphae</taxon>
        <taxon>Cyprinodontiformes</taxon>
        <taxon>Poeciliidae</taxon>
        <taxon>Poeciliinae</taxon>
        <taxon>Poecilia</taxon>
    </lineage>
</organism>
<dbReference type="GeneTree" id="ENSGT00940000167246"/>
<dbReference type="AlphaFoldDB" id="A0A3P9PU33"/>
<sequence length="131" mass="15769">SASFDPLCFWFCSVLLVQIFLVLVKCLLCQTGWIFFNDSCYFLSDFWWTWDESRRYCWDMSADLIIINNLQELSDHWLGLYRSGNDWVWIDGRIDTLNQRSISETYWIMMMMMIRINLSYERSSDLQPVGK</sequence>
<dbReference type="InterPro" id="IPR016187">
    <property type="entry name" value="CTDL_fold"/>
</dbReference>
<dbReference type="PANTHER" id="PTHR45710:SF8">
    <property type="entry name" value="RERATING FAMILY MEMBER 4"/>
    <property type="match status" value="1"/>
</dbReference>
<keyword evidence="5" id="KW-1185">Reference proteome</keyword>
<dbReference type="InterPro" id="IPR001304">
    <property type="entry name" value="C-type_lectin-like"/>
</dbReference>
<accession>A0A3P9PU33</accession>
<evidence type="ECO:0000259" key="3">
    <source>
        <dbReference type="PROSITE" id="PS50041"/>
    </source>
</evidence>
<dbReference type="InterPro" id="IPR050828">
    <property type="entry name" value="C-type_lectin/matrix_domain"/>
</dbReference>
<dbReference type="InterPro" id="IPR016186">
    <property type="entry name" value="C-type_lectin-like/link_sf"/>
</dbReference>
<evidence type="ECO:0000313" key="4">
    <source>
        <dbReference type="Ensembl" id="ENSPREP00000025274.1"/>
    </source>
</evidence>
<keyword evidence="2" id="KW-1133">Transmembrane helix</keyword>
<reference evidence="4" key="3">
    <citation type="submission" date="2025-09" db="UniProtKB">
        <authorList>
            <consortium name="Ensembl"/>
        </authorList>
    </citation>
    <scope>IDENTIFICATION</scope>
    <source>
        <strain evidence="4">Guanapo</strain>
    </source>
</reference>
<feature type="domain" description="C-type lectin" evidence="3">
    <location>
        <begin position="36"/>
        <end position="107"/>
    </location>
</feature>
<dbReference type="PANTHER" id="PTHR45710">
    <property type="entry name" value="C-TYPE LECTIN DOMAIN-CONTAINING PROTEIN 180"/>
    <property type="match status" value="1"/>
</dbReference>
<reference evidence="5" key="1">
    <citation type="submission" date="2013-11" db="EMBL/GenBank/DDBJ databases">
        <title>The genomic landscape of the Guanapo guppy.</title>
        <authorList>
            <person name="Kuenstner A."/>
            <person name="Dreyer C."/>
        </authorList>
    </citation>
    <scope>NUCLEOTIDE SEQUENCE</scope>
    <source>
        <strain evidence="5">Guanapo</strain>
    </source>
</reference>
<comment type="subcellular location">
    <subcellularLocation>
        <location evidence="1">Cell membrane</location>
        <topology evidence="1">Single-pass type II membrane protein</topology>
    </subcellularLocation>
</comment>
<protein>
    <recommendedName>
        <fullName evidence="3">C-type lectin domain-containing protein</fullName>
    </recommendedName>
</protein>
<dbReference type="SUPFAM" id="SSF56436">
    <property type="entry name" value="C-type lectin-like"/>
    <property type="match status" value="1"/>
</dbReference>
<evidence type="ECO:0000256" key="2">
    <source>
        <dbReference type="SAM" id="Phobius"/>
    </source>
</evidence>
<evidence type="ECO:0000313" key="5">
    <source>
        <dbReference type="Proteomes" id="UP000242638"/>
    </source>
</evidence>
<feature type="transmembrane region" description="Helical" evidence="2">
    <location>
        <begin position="7"/>
        <end position="36"/>
    </location>
</feature>
<keyword evidence="2" id="KW-0812">Transmembrane</keyword>
<name>A0A3P9PU33_POERE</name>
<dbReference type="Gene3D" id="3.10.100.10">
    <property type="entry name" value="Mannose-Binding Protein A, subunit A"/>
    <property type="match status" value="1"/>
</dbReference>
<dbReference type="SMART" id="SM00034">
    <property type="entry name" value="CLECT"/>
    <property type="match status" value="1"/>
</dbReference>
<dbReference type="PROSITE" id="PS50041">
    <property type="entry name" value="C_TYPE_LECTIN_2"/>
    <property type="match status" value="1"/>
</dbReference>
<dbReference type="Proteomes" id="UP000242638">
    <property type="component" value="Unassembled WGS sequence"/>
</dbReference>
<evidence type="ECO:0000256" key="1">
    <source>
        <dbReference type="ARBA" id="ARBA00004401"/>
    </source>
</evidence>
<reference evidence="4" key="2">
    <citation type="submission" date="2025-08" db="UniProtKB">
        <authorList>
            <consortium name="Ensembl"/>
        </authorList>
    </citation>
    <scope>IDENTIFICATION</scope>
    <source>
        <strain evidence="4">Guanapo</strain>
    </source>
</reference>
<proteinExistence type="predicted"/>
<dbReference type="GO" id="GO:0005886">
    <property type="term" value="C:plasma membrane"/>
    <property type="evidence" value="ECO:0007669"/>
    <property type="project" value="UniProtKB-SubCell"/>
</dbReference>
<dbReference type="Ensembl" id="ENSPRET00000025525.1">
    <property type="protein sequence ID" value="ENSPREP00000025274.1"/>
    <property type="gene ID" value="ENSPREG00000017066.1"/>
</dbReference>